<evidence type="ECO:0000313" key="4">
    <source>
        <dbReference type="Proteomes" id="UP000501179"/>
    </source>
</evidence>
<feature type="region of interest" description="Disordered" evidence="1">
    <location>
        <begin position="37"/>
        <end position="108"/>
    </location>
</feature>
<evidence type="ECO:0000256" key="1">
    <source>
        <dbReference type="SAM" id="MobiDB-lite"/>
    </source>
</evidence>
<evidence type="ECO:0000313" key="3">
    <source>
        <dbReference type="EMBL" id="QIQ03684.1"/>
    </source>
</evidence>
<sequence length="195" mass="19023">MARTHLRKAVLAAVALVAATTLLTACDGDDVAATEPAASGTATAAPAAKEKPAANEQPATGKGADEGDTTAGSGADEGDTTAGSGADEGDTTAGSGNGEGDVTAGKGKGVSGTWFGNVSYIAPGKYSVSDMKGTEQMFWVAEDTDIQGAGDICGDENGQAATPCTEAELEAAAKKGVSAEVKIEGGVAVSVVDDH</sequence>
<feature type="chain" id="PRO_5038721929" description="Lipoprotein" evidence="2">
    <location>
        <begin position="26"/>
        <end position="195"/>
    </location>
</feature>
<organism evidence="3 4">
    <name type="scientific">Streptomyces liangshanensis</name>
    <dbReference type="NCBI Taxonomy" id="2717324"/>
    <lineage>
        <taxon>Bacteria</taxon>
        <taxon>Bacillati</taxon>
        <taxon>Actinomycetota</taxon>
        <taxon>Actinomycetes</taxon>
        <taxon>Kitasatosporales</taxon>
        <taxon>Streptomycetaceae</taxon>
        <taxon>Streptomyces</taxon>
    </lineage>
</organism>
<dbReference type="PROSITE" id="PS51257">
    <property type="entry name" value="PROKAR_LIPOPROTEIN"/>
    <property type="match status" value="1"/>
</dbReference>
<reference evidence="3 4" key="1">
    <citation type="submission" date="2020-03" db="EMBL/GenBank/DDBJ databases">
        <title>A novel species.</title>
        <authorList>
            <person name="Gao J."/>
        </authorList>
    </citation>
    <scope>NUCLEOTIDE SEQUENCE [LARGE SCALE GENOMIC DNA]</scope>
    <source>
        <strain evidence="3 4">QMT-12</strain>
    </source>
</reference>
<dbReference type="AlphaFoldDB" id="A0A6G9GZN6"/>
<dbReference type="Proteomes" id="UP000501179">
    <property type="component" value="Chromosome"/>
</dbReference>
<evidence type="ECO:0008006" key="5">
    <source>
        <dbReference type="Google" id="ProtNLM"/>
    </source>
</evidence>
<proteinExistence type="predicted"/>
<evidence type="ECO:0000256" key="2">
    <source>
        <dbReference type="SAM" id="SignalP"/>
    </source>
</evidence>
<dbReference type="KEGG" id="slia:HA039_16345"/>
<keyword evidence="2" id="KW-0732">Signal</keyword>
<protein>
    <recommendedName>
        <fullName evidence="5">Lipoprotein</fullName>
    </recommendedName>
</protein>
<dbReference type="RefSeq" id="WP_167030046.1">
    <property type="nucleotide sequence ID" value="NZ_CP050177.1"/>
</dbReference>
<dbReference type="EMBL" id="CP050177">
    <property type="protein sequence ID" value="QIQ03684.1"/>
    <property type="molecule type" value="Genomic_DNA"/>
</dbReference>
<keyword evidence="4" id="KW-1185">Reference proteome</keyword>
<gene>
    <name evidence="3" type="ORF">HA039_16345</name>
</gene>
<accession>A0A6G9GZN6</accession>
<feature type="signal peptide" evidence="2">
    <location>
        <begin position="1"/>
        <end position="25"/>
    </location>
</feature>
<feature type="compositionally biased region" description="Low complexity" evidence="1">
    <location>
        <begin position="37"/>
        <end position="47"/>
    </location>
</feature>
<name>A0A6G9GZN6_9ACTN</name>